<dbReference type="STRING" id="100225.SAMN05421595_3077"/>
<evidence type="ECO:0000256" key="1">
    <source>
        <dbReference type="SAM" id="MobiDB-lite"/>
    </source>
</evidence>
<dbReference type="Pfam" id="PF00581">
    <property type="entry name" value="Rhodanese"/>
    <property type="match status" value="1"/>
</dbReference>
<feature type="compositionally biased region" description="Low complexity" evidence="1">
    <location>
        <begin position="35"/>
        <end position="66"/>
    </location>
</feature>
<dbReference type="OrthoDB" id="9800872at2"/>
<dbReference type="PANTHER" id="PTHR43031">
    <property type="entry name" value="FAD-DEPENDENT OXIDOREDUCTASE"/>
    <property type="match status" value="1"/>
</dbReference>
<proteinExistence type="predicted"/>
<sequence>MTDARVGRSTTGARPGVTFVVCAAVVLVGAAGCSSGDGMSSSGGSVTSRSASQGVSSRAGGSSGRTLEAEAFDKAAQAPGTVLLDVRTPQEYTQGHLPGARNIDIAAADFRQQLEGLDRKVPYAVYCRSANRSAQAMKIMKDQGFVDVYHLGGGVVGWQNSGRKLVTG</sequence>
<evidence type="ECO:0000313" key="4">
    <source>
        <dbReference type="Proteomes" id="UP000008495"/>
    </source>
</evidence>
<dbReference type="InterPro" id="IPR001307">
    <property type="entry name" value="Thiosulphate_STrfase_CS"/>
</dbReference>
<gene>
    <name evidence="3" type="ORF">AUCHE_24_00360</name>
</gene>
<dbReference type="SUPFAM" id="SSF52821">
    <property type="entry name" value="Rhodanese/Cell cycle control phosphatase"/>
    <property type="match status" value="1"/>
</dbReference>
<dbReference type="InterPro" id="IPR001763">
    <property type="entry name" value="Rhodanese-like_dom"/>
</dbReference>
<dbReference type="PROSITE" id="PS00380">
    <property type="entry name" value="RHODANESE_1"/>
    <property type="match status" value="1"/>
</dbReference>
<evidence type="ECO:0000259" key="2">
    <source>
        <dbReference type="PROSITE" id="PS50206"/>
    </source>
</evidence>
<dbReference type="EMBL" id="BAGZ01000024">
    <property type="protein sequence ID" value="GAB79381.1"/>
    <property type="molecule type" value="Genomic_DNA"/>
</dbReference>
<dbReference type="PANTHER" id="PTHR43031:SF1">
    <property type="entry name" value="PYRIDINE NUCLEOTIDE-DISULPHIDE OXIDOREDUCTASE"/>
    <property type="match status" value="1"/>
</dbReference>
<dbReference type="GO" id="GO:0004792">
    <property type="term" value="F:thiosulfate-cyanide sulfurtransferase activity"/>
    <property type="evidence" value="ECO:0007669"/>
    <property type="project" value="InterPro"/>
</dbReference>
<feature type="domain" description="Rhodanese" evidence="2">
    <location>
        <begin position="77"/>
        <end position="167"/>
    </location>
</feature>
<dbReference type="SMART" id="SM00450">
    <property type="entry name" value="RHOD"/>
    <property type="match status" value="1"/>
</dbReference>
<dbReference type="InterPro" id="IPR050229">
    <property type="entry name" value="GlpE_sulfurtransferase"/>
</dbReference>
<dbReference type="Gene3D" id="3.40.250.10">
    <property type="entry name" value="Rhodanese-like domain"/>
    <property type="match status" value="1"/>
</dbReference>
<dbReference type="InterPro" id="IPR036873">
    <property type="entry name" value="Rhodanese-like_dom_sf"/>
</dbReference>
<dbReference type="RefSeq" id="WP_006504139.1">
    <property type="nucleotide sequence ID" value="NZ_BAGZ01000024.1"/>
</dbReference>
<name>K6UNZ5_9MICO</name>
<dbReference type="Proteomes" id="UP000008495">
    <property type="component" value="Unassembled WGS sequence"/>
</dbReference>
<dbReference type="PROSITE" id="PS51257">
    <property type="entry name" value="PROKAR_LIPOPROTEIN"/>
    <property type="match status" value="1"/>
</dbReference>
<dbReference type="CDD" id="cd00158">
    <property type="entry name" value="RHOD"/>
    <property type="match status" value="1"/>
</dbReference>
<evidence type="ECO:0000313" key="3">
    <source>
        <dbReference type="EMBL" id="GAB79381.1"/>
    </source>
</evidence>
<comment type="caution">
    <text evidence="3">The sequence shown here is derived from an EMBL/GenBank/DDBJ whole genome shotgun (WGS) entry which is preliminary data.</text>
</comment>
<keyword evidence="4" id="KW-1185">Reference proteome</keyword>
<feature type="region of interest" description="Disordered" evidence="1">
    <location>
        <begin position="35"/>
        <end position="67"/>
    </location>
</feature>
<dbReference type="PROSITE" id="PS50206">
    <property type="entry name" value="RHODANESE_3"/>
    <property type="match status" value="1"/>
</dbReference>
<organism evidence="3 4">
    <name type="scientific">Austwickia chelonae NBRC 105200</name>
    <dbReference type="NCBI Taxonomy" id="1184607"/>
    <lineage>
        <taxon>Bacteria</taxon>
        <taxon>Bacillati</taxon>
        <taxon>Actinomycetota</taxon>
        <taxon>Actinomycetes</taxon>
        <taxon>Micrococcales</taxon>
        <taxon>Dermatophilaceae</taxon>
        <taxon>Austwickia</taxon>
    </lineage>
</organism>
<protein>
    <recommendedName>
        <fullName evidence="2">Rhodanese domain-containing protein</fullName>
    </recommendedName>
</protein>
<dbReference type="AlphaFoldDB" id="K6UNZ5"/>
<accession>K6UNZ5</accession>
<dbReference type="eggNOG" id="COG0607">
    <property type="taxonomic scope" value="Bacteria"/>
</dbReference>
<reference evidence="3 4" key="1">
    <citation type="submission" date="2012-08" db="EMBL/GenBank/DDBJ databases">
        <title>Whole genome shotgun sequence of Austwickia chelonae NBRC 105200.</title>
        <authorList>
            <person name="Yoshida I."/>
            <person name="Hosoyama A."/>
            <person name="Tsuchikane K."/>
            <person name="Katsumata H."/>
            <person name="Ando Y."/>
            <person name="Ohji S."/>
            <person name="Hamada M."/>
            <person name="Tamura T."/>
            <person name="Yamazoe A."/>
            <person name="Yamazaki S."/>
            <person name="Fujita N."/>
        </authorList>
    </citation>
    <scope>NUCLEOTIDE SEQUENCE [LARGE SCALE GENOMIC DNA]</scope>
    <source>
        <strain evidence="3 4">NBRC 105200</strain>
    </source>
</reference>